<feature type="compositionally biased region" description="Basic and acidic residues" evidence="2">
    <location>
        <begin position="169"/>
        <end position="202"/>
    </location>
</feature>
<feature type="coiled-coil region" evidence="1">
    <location>
        <begin position="347"/>
        <end position="385"/>
    </location>
</feature>
<organism evidence="4 5">
    <name type="scientific">Ditylenchus destructor</name>
    <dbReference type="NCBI Taxonomy" id="166010"/>
    <lineage>
        <taxon>Eukaryota</taxon>
        <taxon>Metazoa</taxon>
        <taxon>Ecdysozoa</taxon>
        <taxon>Nematoda</taxon>
        <taxon>Chromadorea</taxon>
        <taxon>Rhabditida</taxon>
        <taxon>Tylenchina</taxon>
        <taxon>Tylenchomorpha</taxon>
        <taxon>Sphaerularioidea</taxon>
        <taxon>Anguinidae</taxon>
        <taxon>Anguininae</taxon>
        <taxon>Ditylenchus</taxon>
    </lineage>
</organism>
<feature type="region of interest" description="Disordered" evidence="2">
    <location>
        <begin position="166"/>
        <end position="227"/>
    </location>
</feature>
<keyword evidence="5" id="KW-1185">Reference proteome</keyword>
<evidence type="ECO:0000256" key="3">
    <source>
        <dbReference type="SAM" id="SignalP"/>
    </source>
</evidence>
<dbReference type="EMBL" id="JAKKPZ010000336">
    <property type="protein sequence ID" value="KAI1696290.1"/>
    <property type="molecule type" value="Genomic_DNA"/>
</dbReference>
<protein>
    <submittedName>
        <fullName evidence="4">Uncharacterized protein</fullName>
    </submittedName>
</protein>
<feature type="signal peptide" evidence="3">
    <location>
        <begin position="1"/>
        <end position="19"/>
    </location>
</feature>
<proteinExistence type="predicted"/>
<accession>A0AAD4MKA7</accession>
<keyword evidence="3" id="KW-0732">Signal</keyword>
<dbReference type="AlphaFoldDB" id="A0AAD4MKA7"/>
<sequence length="466" mass="53517">MRILSVILLLVLTYITVNSQFLPSNKVQVQKTSELISTDYGEENRELAYNKGAQLVRKKRSILATVLVTFGLPYLCYVLVNVTPIDGSLKRWALKYWGFREGQEGRHYKELAKLVRRNVPLDADGNLDEINGIRNFIDAPSDLENQVERFRMEATLTMTKIMEDEAEEEARMKEEEAKRKQEEARMKQEEARRKKESEEYRRRGVRRRGAKKQVKPRTQNENPVGQAKHAPVILSKVKKWEDLDQITKAMMADNMIFTLLSINGTGETTWKVNPNNKEHREIYEALLKIKEAIDRKYKDQCPLKKITAEELPEFKAWYVRLLGGVPDWFSKLFKGVDAPKHEPIKMSAKLEEELTKKIHEIRAMAEQALEAVAKAKEARKDSHEKMKLTAQLAAPLKTLVDAVKVLPTKEEHSKSALIKPKQGAALFPTPAQLQNKIHPPVAKGRNKNEDDMNYPYINVADLIGHN</sequence>
<feature type="chain" id="PRO_5042150075" evidence="3">
    <location>
        <begin position="20"/>
        <end position="466"/>
    </location>
</feature>
<gene>
    <name evidence="4" type="ORF">DdX_19113</name>
</gene>
<evidence type="ECO:0000313" key="4">
    <source>
        <dbReference type="EMBL" id="KAI1696290.1"/>
    </source>
</evidence>
<reference evidence="4" key="1">
    <citation type="submission" date="2022-01" db="EMBL/GenBank/DDBJ databases">
        <title>Genome Sequence Resource for Two Populations of Ditylenchus destructor, the Migratory Endoparasitic Phytonematode.</title>
        <authorList>
            <person name="Zhang H."/>
            <person name="Lin R."/>
            <person name="Xie B."/>
        </authorList>
    </citation>
    <scope>NUCLEOTIDE SEQUENCE</scope>
    <source>
        <strain evidence="4">BazhouSP</strain>
    </source>
</reference>
<evidence type="ECO:0000256" key="1">
    <source>
        <dbReference type="SAM" id="Coils"/>
    </source>
</evidence>
<name>A0AAD4MKA7_9BILA</name>
<feature type="compositionally biased region" description="Basic residues" evidence="2">
    <location>
        <begin position="203"/>
        <end position="215"/>
    </location>
</feature>
<evidence type="ECO:0000256" key="2">
    <source>
        <dbReference type="SAM" id="MobiDB-lite"/>
    </source>
</evidence>
<dbReference type="Proteomes" id="UP001201812">
    <property type="component" value="Unassembled WGS sequence"/>
</dbReference>
<evidence type="ECO:0000313" key="5">
    <source>
        <dbReference type="Proteomes" id="UP001201812"/>
    </source>
</evidence>
<comment type="caution">
    <text evidence="4">The sequence shown here is derived from an EMBL/GenBank/DDBJ whole genome shotgun (WGS) entry which is preliminary data.</text>
</comment>
<keyword evidence="1" id="KW-0175">Coiled coil</keyword>